<keyword evidence="1" id="KW-0472">Membrane</keyword>
<comment type="caution">
    <text evidence="3">The sequence shown here is derived from an EMBL/GenBank/DDBJ whole genome shotgun (WGS) entry which is preliminary data.</text>
</comment>
<feature type="domain" description="DUF5652" evidence="2">
    <location>
        <begin position="22"/>
        <end position="75"/>
    </location>
</feature>
<keyword evidence="1" id="KW-0812">Transmembrane</keyword>
<feature type="transmembrane region" description="Helical" evidence="1">
    <location>
        <begin position="21"/>
        <end position="43"/>
    </location>
</feature>
<dbReference type="InterPro" id="IPR043712">
    <property type="entry name" value="DUF5652"/>
</dbReference>
<evidence type="ECO:0000259" key="2">
    <source>
        <dbReference type="Pfam" id="PF18893"/>
    </source>
</evidence>
<gene>
    <name evidence="3" type="ORF">A3D06_01360</name>
</gene>
<feature type="transmembrane region" description="Helical" evidence="1">
    <location>
        <begin position="49"/>
        <end position="71"/>
    </location>
</feature>
<evidence type="ECO:0000313" key="4">
    <source>
        <dbReference type="Proteomes" id="UP000177027"/>
    </source>
</evidence>
<dbReference type="AlphaFoldDB" id="A0A1F7HBR9"/>
<accession>A0A1F7HBR9</accession>
<name>A0A1F7HBR9_9BACT</name>
<evidence type="ECO:0000313" key="3">
    <source>
        <dbReference type="EMBL" id="OGK28737.1"/>
    </source>
</evidence>
<evidence type="ECO:0000256" key="1">
    <source>
        <dbReference type="SAM" id="Phobius"/>
    </source>
</evidence>
<sequence length="93" mass="10747">MEDLLRNLFITQNPPLSLQEGIILFIIFTWSIAWKGLALWHAAHNREKIWFVVILIANTAGILEILYLFIFSTSKLDIRVMIDKIKASIHGKL</sequence>
<proteinExistence type="predicted"/>
<protein>
    <recommendedName>
        <fullName evidence="2">DUF5652 domain-containing protein</fullName>
    </recommendedName>
</protein>
<dbReference type="EMBL" id="MFZS01000030">
    <property type="protein sequence ID" value="OGK28737.1"/>
    <property type="molecule type" value="Genomic_DNA"/>
</dbReference>
<dbReference type="Pfam" id="PF18893">
    <property type="entry name" value="DUF5652"/>
    <property type="match status" value="1"/>
</dbReference>
<organism evidence="3 4">
    <name type="scientific">Candidatus Roizmanbacteria bacterium RIFCSPHIGHO2_02_FULL_40_9</name>
    <dbReference type="NCBI Taxonomy" id="1802042"/>
    <lineage>
        <taxon>Bacteria</taxon>
        <taxon>Candidatus Roizmaniibacteriota</taxon>
    </lineage>
</organism>
<dbReference type="Proteomes" id="UP000177027">
    <property type="component" value="Unassembled WGS sequence"/>
</dbReference>
<keyword evidence="1" id="KW-1133">Transmembrane helix</keyword>
<reference evidence="3 4" key="1">
    <citation type="journal article" date="2016" name="Nat. Commun.">
        <title>Thousands of microbial genomes shed light on interconnected biogeochemical processes in an aquifer system.</title>
        <authorList>
            <person name="Anantharaman K."/>
            <person name="Brown C.T."/>
            <person name="Hug L.A."/>
            <person name="Sharon I."/>
            <person name="Castelle C.J."/>
            <person name="Probst A.J."/>
            <person name="Thomas B.C."/>
            <person name="Singh A."/>
            <person name="Wilkins M.J."/>
            <person name="Karaoz U."/>
            <person name="Brodie E.L."/>
            <person name="Williams K.H."/>
            <person name="Hubbard S.S."/>
            <person name="Banfield J.F."/>
        </authorList>
    </citation>
    <scope>NUCLEOTIDE SEQUENCE [LARGE SCALE GENOMIC DNA]</scope>
</reference>